<sequence length="802" mass="89873">MREKELRLALICYGGISLAVYMHGITKEIWNLARASRDWHHGGTVADKGLPGLYAEILRDIENEADLRLRVVIDIIAGASAGGINGIFLAQAVETGQSLEPLTDLWLDNADVDKLLDPDARPAARFTKFWAAPIVWMAARRRDDTIERTVSEETREEVREKLSHFVRSRWFQPPFGGEIFTGMIIDALDSMAASPREAPLLPPAYPLDLMVTVTDFEGYPETLRLNSPPQVLEIEHRLTLNFRQRYRSERLADTAELAFAARATASFPGAFPPFTVKELDRVLVRMGRTWPGRSAFLARALPKHAALERAEDAVLIDGSVLTNAPFAPAIAALKNRPARREIDRRFVYIDPKPLHHAVSREEAESAAPAPDWSSGDRDGDGKEAKPRNGTIAPGFFRTIFGSLSDIPREQPIRDNLEAIEARSRTIRRMRRITEALRPQIEQEIEDSFGRTLFLDRPTPARLSAWSTRTQKRAAAAAGFAYPAYAMVKLSSIVEESADMLFRLGGDGSPASRAAFRQALWEHVRSRGLDNIRRESERGPEVDLVGFFVDHDLGFRIRRLRFMARRLTQAMDNRDPELQDAVGAMRKAIYGALTRYQEAEAIDYFSDQIVAAAHLCPVDPGRALDALAQARSLKARDRETEVMLADALNELPRGERRQMLLTYLGFPFYDIATLPLLQGEGLDEYDPIKVDRISPEDCSGLRSGGAEATLKGIEFNNFGAFFSRAYRENDYLWGRLHGTERLIDIVLSTLSGDQAQLRDRADSYKKRAFAAILEEEKDRLTHVADLIAELREQLARDGGANAA</sequence>
<dbReference type="InterPro" id="IPR019894">
    <property type="entry name" value="Patatin-related_protein"/>
</dbReference>
<keyword evidence="2" id="KW-0442">Lipid degradation</keyword>
<dbReference type="AlphaFoldDB" id="A0A7W6FR83"/>
<evidence type="ECO:0000256" key="1">
    <source>
        <dbReference type="ARBA" id="ARBA00023098"/>
    </source>
</evidence>
<dbReference type="RefSeq" id="WP_188073192.1">
    <property type="nucleotide sequence ID" value="NZ_BSPS01000046.1"/>
</dbReference>
<reference evidence="5 6" key="1">
    <citation type="submission" date="2020-08" db="EMBL/GenBank/DDBJ databases">
        <title>Genomic Encyclopedia of Type Strains, Phase IV (KMG-IV): sequencing the most valuable type-strain genomes for metagenomic binning, comparative biology and taxonomic classification.</title>
        <authorList>
            <person name="Goeker M."/>
        </authorList>
    </citation>
    <scope>NUCLEOTIDE SEQUENCE [LARGE SCALE GENOMIC DNA]</scope>
    <source>
        <strain evidence="5 6">DSM 26189</strain>
    </source>
</reference>
<dbReference type="InterPro" id="IPR002641">
    <property type="entry name" value="PNPLA_dom"/>
</dbReference>
<feature type="region of interest" description="Disordered" evidence="3">
    <location>
        <begin position="358"/>
        <end position="393"/>
    </location>
</feature>
<evidence type="ECO:0000313" key="6">
    <source>
        <dbReference type="Proteomes" id="UP000571950"/>
    </source>
</evidence>
<feature type="domain" description="PNPLA" evidence="4">
    <location>
        <begin position="10"/>
        <end position="330"/>
    </location>
</feature>
<evidence type="ECO:0000256" key="3">
    <source>
        <dbReference type="SAM" id="MobiDB-lite"/>
    </source>
</evidence>
<comment type="caution">
    <text evidence="5">The sequence shown here is derived from an EMBL/GenBank/DDBJ whole genome shotgun (WGS) entry which is preliminary data.</text>
</comment>
<dbReference type="GO" id="GO:0016787">
    <property type="term" value="F:hydrolase activity"/>
    <property type="evidence" value="ECO:0007669"/>
    <property type="project" value="UniProtKB-UniRule"/>
</dbReference>
<dbReference type="PROSITE" id="PS51635">
    <property type="entry name" value="PNPLA"/>
    <property type="match status" value="1"/>
</dbReference>
<evidence type="ECO:0000313" key="5">
    <source>
        <dbReference type="EMBL" id="MBB3927735.1"/>
    </source>
</evidence>
<keyword evidence="6" id="KW-1185">Reference proteome</keyword>
<protein>
    <submittedName>
        <fullName evidence="5">Patatin-related protein</fullName>
    </submittedName>
</protein>
<proteinExistence type="predicted"/>
<dbReference type="SUPFAM" id="SSF52151">
    <property type="entry name" value="FabD/lysophospholipase-like"/>
    <property type="match status" value="1"/>
</dbReference>
<gene>
    <name evidence="5" type="ORF">GGR43_003468</name>
</gene>
<keyword evidence="2" id="KW-0378">Hydrolase</keyword>
<evidence type="ECO:0000256" key="2">
    <source>
        <dbReference type="PROSITE-ProRule" id="PRU01161"/>
    </source>
</evidence>
<dbReference type="InterPro" id="IPR024282">
    <property type="entry name" value="DUF3376"/>
</dbReference>
<dbReference type="InterPro" id="IPR016035">
    <property type="entry name" value="Acyl_Trfase/lysoPLipase"/>
</dbReference>
<dbReference type="Pfam" id="PF01734">
    <property type="entry name" value="Patatin"/>
    <property type="match status" value="1"/>
</dbReference>
<feature type="short sequence motif" description="GXSXG" evidence="2">
    <location>
        <begin position="78"/>
        <end position="82"/>
    </location>
</feature>
<name>A0A7W6FR83_9SPHN</name>
<dbReference type="Proteomes" id="UP000571950">
    <property type="component" value="Unassembled WGS sequence"/>
</dbReference>
<feature type="active site" description="Nucleophile" evidence="2">
    <location>
        <position position="80"/>
    </location>
</feature>
<keyword evidence="1 2" id="KW-0443">Lipid metabolism</keyword>
<evidence type="ECO:0000259" key="4">
    <source>
        <dbReference type="PROSITE" id="PS51635"/>
    </source>
</evidence>
<dbReference type="Gene3D" id="3.40.1090.10">
    <property type="entry name" value="Cytosolic phospholipase A2 catalytic domain"/>
    <property type="match status" value="2"/>
</dbReference>
<dbReference type="Pfam" id="PF11856">
    <property type="entry name" value="DUF3376"/>
    <property type="match status" value="1"/>
</dbReference>
<accession>A0A7W6FR83</accession>
<comment type="caution">
    <text evidence="2">Lacks conserved residue(s) required for the propagation of feature annotation.</text>
</comment>
<feature type="active site" description="Proton acceptor" evidence="2">
    <location>
        <position position="317"/>
    </location>
</feature>
<dbReference type="NCBIfam" id="TIGR03607">
    <property type="entry name" value="patatin-like protein"/>
    <property type="match status" value="1"/>
</dbReference>
<organism evidence="5 6">
    <name type="scientific">Sphingobium jiangsuense</name>
    <dbReference type="NCBI Taxonomy" id="870476"/>
    <lineage>
        <taxon>Bacteria</taxon>
        <taxon>Pseudomonadati</taxon>
        <taxon>Pseudomonadota</taxon>
        <taxon>Alphaproteobacteria</taxon>
        <taxon>Sphingomonadales</taxon>
        <taxon>Sphingomonadaceae</taxon>
        <taxon>Sphingobium</taxon>
    </lineage>
</organism>
<dbReference type="GO" id="GO:0016042">
    <property type="term" value="P:lipid catabolic process"/>
    <property type="evidence" value="ECO:0007669"/>
    <property type="project" value="UniProtKB-UniRule"/>
</dbReference>
<feature type="compositionally biased region" description="Basic and acidic residues" evidence="3">
    <location>
        <begin position="374"/>
        <end position="386"/>
    </location>
</feature>
<dbReference type="EMBL" id="JACIDT010000014">
    <property type="protein sequence ID" value="MBB3927735.1"/>
    <property type="molecule type" value="Genomic_DNA"/>
</dbReference>